<evidence type="ECO:0000313" key="2">
    <source>
        <dbReference type="EMBL" id="GJJ09635.1"/>
    </source>
</evidence>
<sequence>MDVIPIASISTNSTDESFDPTTSQTMQHLLIPSICDPNEGSSKETILETISFSTQQSYNNLPVDPSLTTVLTQQATTSGPTEYTAQVPYNPNRPPPYTYQRQHEFPPFPPLTRHPVLPFLTTAFADQDQLPSAQPSKQQRTPVSTRALTGQRNIQSQISTIPTMDVNKNDPTAIFIRPPFVVPHPPEGEEGAAAVSISENEHPLPGTPVTYAILHSHRNWFLDPDDFQKDNPNRIDYPPELEPPRGWAPLNECTGLGALKKQKEKLSNGVRTKGSYGTPDRPAAIEYGPSDDCHELTVLRCTFCRREYHGPNAKSMWRRHVYDKHKVAMKNRREGSAGSAVRSVVKKPKGKGTSDSFEFPSPTETSQNSLDLTNEQNIIRLLERVVSGDLQLNLPTSITGTGGGNNNIINLQSIANALQRSGITISLNENNSEVISSSQSEVTSSQSTESNDEVKQPTDEDSRKDDPVKLKHESEDIAETTETKSITSERTPLKDSTFSDRNLHNSAITPPGTPRKDKSKQKNILKSPATRLAQNAPLTPLLFSPSKTSFNHYYHRSLTSTAMRARALATTGHESYLTLLASSPSTTTNSPIKAISRISSPNRNRSSPFFRIKNRDSGTTSDDLGLLGISSPRFPFDLHMEPSDHPTYISTFDSFPLEVDSRGPTSSSTTSLAPPAHVDEKTTTRLVSTARASGTTRRDSSQAMSDEQESKYTPKYTESSPLQRVQRRRSSKEQEEEFDMDDFLDLKDSGTNLSSVPSSPHKVSQNRGFAKEFGLLSQEEVDRITASVRPGSTEDFRSPKRRRIETAT</sequence>
<organism evidence="2 3">
    <name type="scientific">Clathrus columnatus</name>
    <dbReference type="NCBI Taxonomy" id="1419009"/>
    <lineage>
        <taxon>Eukaryota</taxon>
        <taxon>Fungi</taxon>
        <taxon>Dikarya</taxon>
        <taxon>Basidiomycota</taxon>
        <taxon>Agaricomycotina</taxon>
        <taxon>Agaricomycetes</taxon>
        <taxon>Phallomycetidae</taxon>
        <taxon>Phallales</taxon>
        <taxon>Clathraceae</taxon>
        <taxon>Clathrus</taxon>
    </lineage>
</organism>
<feature type="compositionally biased region" description="Basic and acidic residues" evidence="1">
    <location>
        <begin position="491"/>
        <end position="503"/>
    </location>
</feature>
<feature type="region of interest" description="Disordered" evidence="1">
    <location>
        <begin position="330"/>
        <end position="371"/>
    </location>
</feature>
<feature type="compositionally biased region" description="Polar residues" evidence="1">
    <location>
        <begin position="749"/>
        <end position="766"/>
    </location>
</feature>
<evidence type="ECO:0000313" key="3">
    <source>
        <dbReference type="Proteomes" id="UP001050691"/>
    </source>
</evidence>
<feature type="compositionally biased region" description="Basic residues" evidence="1">
    <location>
        <begin position="799"/>
        <end position="808"/>
    </location>
</feature>
<feature type="region of interest" description="Disordered" evidence="1">
    <location>
        <begin position="659"/>
        <end position="766"/>
    </location>
</feature>
<feature type="region of interest" description="Disordered" evidence="1">
    <location>
        <begin position="788"/>
        <end position="808"/>
    </location>
</feature>
<feature type="compositionally biased region" description="Basic and acidic residues" evidence="1">
    <location>
        <begin position="452"/>
        <end position="475"/>
    </location>
</feature>
<feature type="region of interest" description="Disordered" evidence="1">
    <location>
        <begin position="1"/>
        <end position="21"/>
    </location>
</feature>
<feature type="compositionally biased region" description="Polar residues" evidence="1">
    <location>
        <begin position="684"/>
        <end position="705"/>
    </location>
</feature>
<feature type="region of interest" description="Disordered" evidence="1">
    <location>
        <begin position="130"/>
        <end position="149"/>
    </location>
</feature>
<accession>A0AAV5A9M9</accession>
<feature type="compositionally biased region" description="Acidic residues" evidence="1">
    <location>
        <begin position="734"/>
        <end position="743"/>
    </location>
</feature>
<feature type="compositionally biased region" description="Polar residues" evidence="1">
    <location>
        <begin position="8"/>
        <end position="21"/>
    </location>
</feature>
<protein>
    <submittedName>
        <fullName evidence="2">Uncharacterized protein</fullName>
    </submittedName>
</protein>
<evidence type="ECO:0000256" key="1">
    <source>
        <dbReference type="SAM" id="MobiDB-lite"/>
    </source>
</evidence>
<dbReference type="Proteomes" id="UP001050691">
    <property type="component" value="Unassembled WGS sequence"/>
</dbReference>
<name>A0AAV5A9M9_9AGAM</name>
<proteinExistence type="predicted"/>
<feature type="region of interest" description="Disordered" evidence="1">
    <location>
        <begin position="436"/>
        <end position="522"/>
    </location>
</feature>
<gene>
    <name evidence="2" type="ORF">Clacol_003859</name>
</gene>
<feature type="compositionally biased region" description="Low complexity" evidence="1">
    <location>
        <begin position="436"/>
        <end position="449"/>
    </location>
</feature>
<dbReference type="EMBL" id="BPWL01000004">
    <property type="protein sequence ID" value="GJJ09635.1"/>
    <property type="molecule type" value="Genomic_DNA"/>
</dbReference>
<reference evidence="2" key="1">
    <citation type="submission" date="2021-10" db="EMBL/GenBank/DDBJ databases">
        <title>De novo Genome Assembly of Clathrus columnatus (Basidiomycota, Fungi) Using Illumina and Nanopore Sequence Data.</title>
        <authorList>
            <person name="Ogiso-Tanaka E."/>
            <person name="Itagaki H."/>
            <person name="Hosoya T."/>
            <person name="Hosaka K."/>
        </authorList>
    </citation>
    <scope>NUCLEOTIDE SEQUENCE</scope>
    <source>
        <strain evidence="2">MO-923</strain>
    </source>
</reference>
<keyword evidence="3" id="KW-1185">Reference proteome</keyword>
<feature type="region of interest" description="Disordered" evidence="1">
    <location>
        <begin position="262"/>
        <end position="282"/>
    </location>
</feature>
<feature type="compositionally biased region" description="Polar residues" evidence="1">
    <location>
        <begin position="362"/>
        <end position="371"/>
    </location>
</feature>
<dbReference type="AlphaFoldDB" id="A0AAV5A9M9"/>
<comment type="caution">
    <text evidence="2">The sequence shown here is derived from an EMBL/GenBank/DDBJ whole genome shotgun (WGS) entry which is preliminary data.</text>
</comment>